<dbReference type="PANTHER" id="PTHR11567:SF142">
    <property type="entry name" value="PHOSPHOGLYCERATE MUTASE-LIKE PROTEIN"/>
    <property type="match status" value="1"/>
</dbReference>
<dbReference type="RefSeq" id="XP_009550930.1">
    <property type="nucleotide sequence ID" value="XM_009552635.1"/>
</dbReference>
<dbReference type="SUPFAM" id="SSF53254">
    <property type="entry name" value="Phosphoglycerate mutase-like"/>
    <property type="match status" value="1"/>
</dbReference>
<dbReference type="PANTHER" id="PTHR11567">
    <property type="entry name" value="ACID PHOSPHATASE-RELATED"/>
    <property type="match status" value="1"/>
</dbReference>
<dbReference type="GO" id="GO:0016791">
    <property type="term" value="F:phosphatase activity"/>
    <property type="evidence" value="ECO:0007669"/>
    <property type="project" value="TreeGrafter"/>
</dbReference>
<dbReference type="InterPro" id="IPR029033">
    <property type="entry name" value="His_PPase_superfam"/>
</dbReference>
<name>W4JX22_HETIT</name>
<protein>
    <recommendedName>
        <fullName evidence="3">Phosphoglycerate mutase-like protein</fullName>
    </recommendedName>
</protein>
<accession>W4JX22</accession>
<dbReference type="KEGG" id="hir:HETIRDRAFT_327286"/>
<dbReference type="eggNOG" id="ENOG502R95P">
    <property type="taxonomic scope" value="Eukaryota"/>
</dbReference>
<evidence type="ECO:0000313" key="2">
    <source>
        <dbReference type="Proteomes" id="UP000030671"/>
    </source>
</evidence>
<dbReference type="EMBL" id="KI925463">
    <property type="protein sequence ID" value="ETW77421.1"/>
    <property type="molecule type" value="Genomic_DNA"/>
</dbReference>
<proteinExistence type="predicted"/>
<dbReference type="Gene3D" id="3.40.50.1240">
    <property type="entry name" value="Phosphoglycerate mutase-like"/>
    <property type="match status" value="1"/>
</dbReference>
<evidence type="ECO:0008006" key="3">
    <source>
        <dbReference type="Google" id="ProtNLM"/>
    </source>
</evidence>
<dbReference type="Proteomes" id="UP000030671">
    <property type="component" value="Unassembled WGS sequence"/>
</dbReference>
<dbReference type="OrthoDB" id="258392at2759"/>
<sequence length="405" mass="43084">MSLKSAGLLGVVLFARHGDRLEFFQDPLTYNPSNTQLTPLGTVQEFQLGNFLQNTYLNTDSASAIHNISFPVADTEQLLVRADAAGEGETILVSVGALLQGLFPPTSEFSVALANGSTVVGAGAGYQFIPVESVEPNEDVSLNSFTSCPTFDQHTADFYSSPQFLQKAQEAAPFLNALAPYLDGRSTNFTNMFNIFDFVNVQNIHNASFHKALPPTFAEQAYDFANFHENGVFSDTSPNGIGNVAIRTALPSIFSSLNRIADPSDSLKLALNEISYKPFISFFNITAASVDWNGNGIAEPLFGIVDYASALAIELHPPGHYGQGSGSDNGSGGSSTEPFITVKFKNGTSDASFHPVTLGLFGGNATSIPLSTFVNTLQSAAINGTAQWCTECHQQSLRGCAGCSA</sequence>
<keyword evidence="2" id="KW-1185">Reference proteome</keyword>
<dbReference type="GeneID" id="20671315"/>
<gene>
    <name evidence="1" type="ORF">HETIRDRAFT_327286</name>
</gene>
<dbReference type="HOGENOM" id="CLU_023111_2_1_1"/>
<dbReference type="AlphaFoldDB" id="W4JX22"/>
<reference evidence="1 2" key="1">
    <citation type="journal article" date="2012" name="New Phytol.">
        <title>Insight into trade-off between wood decay and parasitism from the genome of a fungal forest pathogen.</title>
        <authorList>
            <person name="Olson A."/>
            <person name="Aerts A."/>
            <person name="Asiegbu F."/>
            <person name="Belbahri L."/>
            <person name="Bouzid O."/>
            <person name="Broberg A."/>
            <person name="Canback B."/>
            <person name="Coutinho P.M."/>
            <person name="Cullen D."/>
            <person name="Dalman K."/>
            <person name="Deflorio G."/>
            <person name="van Diepen L.T."/>
            <person name="Dunand C."/>
            <person name="Duplessis S."/>
            <person name="Durling M."/>
            <person name="Gonthier P."/>
            <person name="Grimwood J."/>
            <person name="Fossdal C.G."/>
            <person name="Hansson D."/>
            <person name="Henrissat B."/>
            <person name="Hietala A."/>
            <person name="Himmelstrand K."/>
            <person name="Hoffmeister D."/>
            <person name="Hogberg N."/>
            <person name="James T.Y."/>
            <person name="Karlsson M."/>
            <person name="Kohler A."/>
            <person name="Kues U."/>
            <person name="Lee Y.H."/>
            <person name="Lin Y.C."/>
            <person name="Lind M."/>
            <person name="Lindquist E."/>
            <person name="Lombard V."/>
            <person name="Lucas S."/>
            <person name="Lunden K."/>
            <person name="Morin E."/>
            <person name="Murat C."/>
            <person name="Park J."/>
            <person name="Raffaello T."/>
            <person name="Rouze P."/>
            <person name="Salamov A."/>
            <person name="Schmutz J."/>
            <person name="Solheim H."/>
            <person name="Stahlberg J."/>
            <person name="Velez H."/>
            <person name="de Vries R.P."/>
            <person name="Wiebenga A."/>
            <person name="Woodward S."/>
            <person name="Yakovlev I."/>
            <person name="Garbelotto M."/>
            <person name="Martin F."/>
            <person name="Grigoriev I.V."/>
            <person name="Stenlid J."/>
        </authorList>
    </citation>
    <scope>NUCLEOTIDE SEQUENCE [LARGE SCALE GENOMIC DNA]</scope>
    <source>
        <strain evidence="1 2">TC 32-1</strain>
    </source>
</reference>
<dbReference type="InterPro" id="IPR050645">
    <property type="entry name" value="Histidine_acid_phosphatase"/>
</dbReference>
<evidence type="ECO:0000313" key="1">
    <source>
        <dbReference type="EMBL" id="ETW77421.1"/>
    </source>
</evidence>
<organism evidence="1 2">
    <name type="scientific">Heterobasidion irregulare (strain TC 32-1)</name>
    <dbReference type="NCBI Taxonomy" id="747525"/>
    <lineage>
        <taxon>Eukaryota</taxon>
        <taxon>Fungi</taxon>
        <taxon>Dikarya</taxon>
        <taxon>Basidiomycota</taxon>
        <taxon>Agaricomycotina</taxon>
        <taxon>Agaricomycetes</taxon>
        <taxon>Russulales</taxon>
        <taxon>Bondarzewiaceae</taxon>
        <taxon>Heterobasidion</taxon>
        <taxon>Heterobasidion annosum species complex</taxon>
    </lineage>
</organism>
<dbReference type="InParanoid" id="W4JX22"/>